<organism evidence="1 2">
    <name type="scientific">Melastoma candidum</name>
    <dbReference type="NCBI Taxonomy" id="119954"/>
    <lineage>
        <taxon>Eukaryota</taxon>
        <taxon>Viridiplantae</taxon>
        <taxon>Streptophyta</taxon>
        <taxon>Embryophyta</taxon>
        <taxon>Tracheophyta</taxon>
        <taxon>Spermatophyta</taxon>
        <taxon>Magnoliopsida</taxon>
        <taxon>eudicotyledons</taxon>
        <taxon>Gunneridae</taxon>
        <taxon>Pentapetalae</taxon>
        <taxon>rosids</taxon>
        <taxon>malvids</taxon>
        <taxon>Myrtales</taxon>
        <taxon>Melastomataceae</taxon>
        <taxon>Melastomatoideae</taxon>
        <taxon>Melastomateae</taxon>
        <taxon>Melastoma</taxon>
    </lineage>
</organism>
<protein>
    <submittedName>
        <fullName evidence="1">Uncharacterized protein</fullName>
    </submittedName>
</protein>
<accession>A0ACB9LP24</accession>
<sequence>MPGTKPTILDINLPSITIPDLENVTTVRRTVTNVGHPKSVYQVEVEPPQGTAVMVRAGVLVSGPGISKLSFEVEVTATATEKTDTGYYFGSMTWSDGLHSVRIPIAVRMV</sequence>
<name>A0ACB9LP24_9MYRT</name>
<evidence type="ECO:0000313" key="2">
    <source>
        <dbReference type="Proteomes" id="UP001057402"/>
    </source>
</evidence>
<proteinExistence type="predicted"/>
<gene>
    <name evidence="1" type="ORF">MLD38_037249</name>
</gene>
<comment type="caution">
    <text evidence="1">The sequence shown here is derived from an EMBL/GenBank/DDBJ whole genome shotgun (WGS) entry which is preliminary data.</text>
</comment>
<dbReference type="Proteomes" id="UP001057402">
    <property type="component" value="Chromosome 11"/>
</dbReference>
<reference evidence="2" key="1">
    <citation type="journal article" date="2023" name="Front. Plant Sci.">
        <title>Chromosomal-level genome assembly of Melastoma candidum provides insights into trichome evolution.</title>
        <authorList>
            <person name="Zhong Y."/>
            <person name="Wu W."/>
            <person name="Sun C."/>
            <person name="Zou P."/>
            <person name="Liu Y."/>
            <person name="Dai S."/>
            <person name="Zhou R."/>
        </authorList>
    </citation>
    <scope>NUCLEOTIDE SEQUENCE [LARGE SCALE GENOMIC DNA]</scope>
</reference>
<keyword evidence="2" id="KW-1185">Reference proteome</keyword>
<dbReference type="EMBL" id="CM042890">
    <property type="protein sequence ID" value="KAI4312439.1"/>
    <property type="molecule type" value="Genomic_DNA"/>
</dbReference>
<evidence type="ECO:0000313" key="1">
    <source>
        <dbReference type="EMBL" id="KAI4312439.1"/>
    </source>
</evidence>